<dbReference type="EMBL" id="LSRQ01002780">
    <property type="protein sequence ID" value="OAY73222.1"/>
    <property type="molecule type" value="Genomic_DNA"/>
</dbReference>
<dbReference type="Pfam" id="PF13943">
    <property type="entry name" value="WPP"/>
    <property type="match status" value="1"/>
</dbReference>
<feature type="domain" description="WPP" evidence="6">
    <location>
        <begin position="49"/>
        <end position="152"/>
    </location>
</feature>
<dbReference type="AlphaFoldDB" id="A0A199V800"/>
<name>A0A199V800_ANACO</name>
<evidence type="ECO:0000256" key="2">
    <source>
        <dbReference type="ARBA" id="ARBA00004496"/>
    </source>
</evidence>
<sequence length="218" mass="22780">MAEEVEDPKPHAAEGAPQSHDDSSGDSAAQPPPAAGAGAGGGGGIGGFSLSIWPPTQRTRDAVIRRLVENLTSSTVLSKRYGVVPADEAEESARAVEREAFAAASAAAAADAEGGGAKGGDSVEEGIEVLHVYSKEISRRLLEFAKSRASVASPASSLPSTASDAPTRRASAAEWLRLPPSARKLPPTHPRLLPLDPRPYDLCLHHLKHQFPCNRKIC</sequence>
<dbReference type="GO" id="GO:0005737">
    <property type="term" value="C:cytoplasm"/>
    <property type="evidence" value="ECO:0007669"/>
    <property type="project" value="UniProtKB-SubCell"/>
</dbReference>
<dbReference type="InterPro" id="IPR044692">
    <property type="entry name" value="WPP1/2/3"/>
</dbReference>
<reference evidence="7 8" key="1">
    <citation type="journal article" date="2016" name="DNA Res.">
        <title>The draft genome of MD-2 pineapple using hybrid error correction of long reads.</title>
        <authorList>
            <person name="Redwan R.M."/>
            <person name="Saidin A."/>
            <person name="Kumar S.V."/>
        </authorList>
    </citation>
    <scope>NUCLEOTIDE SEQUENCE [LARGE SCALE GENOMIC DNA]</scope>
    <source>
        <strain evidence="8">cv. MD2</strain>
        <tissue evidence="7">Leaf</tissue>
    </source>
</reference>
<comment type="subcellular location">
    <subcellularLocation>
        <location evidence="2">Cytoplasm</location>
    </subcellularLocation>
    <subcellularLocation>
        <location evidence="1">Nucleus</location>
    </subcellularLocation>
</comment>
<dbReference type="InterPro" id="IPR038214">
    <property type="entry name" value="WPP_sf"/>
</dbReference>
<evidence type="ECO:0000256" key="1">
    <source>
        <dbReference type="ARBA" id="ARBA00004123"/>
    </source>
</evidence>
<evidence type="ECO:0000259" key="6">
    <source>
        <dbReference type="Pfam" id="PF13943"/>
    </source>
</evidence>
<evidence type="ECO:0000256" key="3">
    <source>
        <dbReference type="ARBA" id="ARBA00022490"/>
    </source>
</evidence>
<evidence type="ECO:0000256" key="5">
    <source>
        <dbReference type="SAM" id="MobiDB-lite"/>
    </source>
</evidence>
<evidence type="ECO:0000313" key="8">
    <source>
        <dbReference type="Proteomes" id="UP000092600"/>
    </source>
</evidence>
<keyword evidence="3" id="KW-0963">Cytoplasm</keyword>
<dbReference type="PANTHER" id="PTHR34362:SF1">
    <property type="entry name" value="WPP DOMAIN-CONTAINING PROTEIN 1-RELATED"/>
    <property type="match status" value="1"/>
</dbReference>
<keyword evidence="4" id="KW-0539">Nucleus</keyword>
<gene>
    <name evidence="7" type="ORF">ACMD2_24948</name>
</gene>
<proteinExistence type="predicted"/>
<dbReference type="GO" id="GO:0048527">
    <property type="term" value="P:lateral root development"/>
    <property type="evidence" value="ECO:0007669"/>
    <property type="project" value="InterPro"/>
</dbReference>
<dbReference type="GO" id="GO:0005634">
    <property type="term" value="C:nucleus"/>
    <property type="evidence" value="ECO:0007669"/>
    <property type="project" value="UniProtKB-SubCell"/>
</dbReference>
<protein>
    <submittedName>
        <fullName evidence="7">MFP1 attachment factor 1</fullName>
    </submittedName>
</protein>
<accession>A0A199V800</accession>
<dbReference type="STRING" id="4615.A0A199V800"/>
<dbReference type="GO" id="GO:0000278">
    <property type="term" value="P:mitotic cell cycle"/>
    <property type="evidence" value="ECO:0007669"/>
    <property type="project" value="InterPro"/>
</dbReference>
<organism evidence="7 8">
    <name type="scientific">Ananas comosus</name>
    <name type="common">Pineapple</name>
    <name type="synonym">Ananas ananas</name>
    <dbReference type="NCBI Taxonomy" id="4615"/>
    <lineage>
        <taxon>Eukaryota</taxon>
        <taxon>Viridiplantae</taxon>
        <taxon>Streptophyta</taxon>
        <taxon>Embryophyta</taxon>
        <taxon>Tracheophyta</taxon>
        <taxon>Spermatophyta</taxon>
        <taxon>Magnoliopsida</taxon>
        <taxon>Liliopsida</taxon>
        <taxon>Poales</taxon>
        <taxon>Bromeliaceae</taxon>
        <taxon>Bromelioideae</taxon>
        <taxon>Ananas</taxon>
    </lineage>
</organism>
<feature type="compositionally biased region" description="Gly residues" evidence="5">
    <location>
        <begin position="37"/>
        <end position="47"/>
    </location>
</feature>
<dbReference type="Gene3D" id="1.10.246.200">
    <property type="entry name" value="WPP domain"/>
    <property type="match status" value="1"/>
</dbReference>
<dbReference type="Proteomes" id="UP000092600">
    <property type="component" value="Unassembled WGS sequence"/>
</dbReference>
<feature type="region of interest" description="Disordered" evidence="5">
    <location>
        <begin position="1"/>
        <end position="52"/>
    </location>
</feature>
<evidence type="ECO:0000313" key="7">
    <source>
        <dbReference type="EMBL" id="OAY73222.1"/>
    </source>
</evidence>
<evidence type="ECO:0000256" key="4">
    <source>
        <dbReference type="ARBA" id="ARBA00023242"/>
    </source>
</evidence>
<dbReference type="PANTHER" id="PTHR34362">
    <property type="entry name" value="WPP DOMAIN-CONTAINING PROTEIN 1-RELATED"/>
    <property type="match status" value="1"/>
</dbReference>
<comment type="caution">
    <text evidence="7">The sequence shown here is derived from an EMBL/GenBank/DDBJ whole genome shotgun (WGS) entry which is preliminary data.</text>
</comment>
<dbReference type="InterPro" id="IPR025265">
    <property type="entry name" value="WPP_dom"/>
</dbReference>